<reference evidence="2 4" key="1">
    <citation type="journal article" date="2020" name="ISME J.">
        <title>Uncovering the hidden diversity of litter-decomposition mechanisms in mushroom-forming fungi.</title>
        <authorList>
            <person name="Floudas D."/>
            <person name="Bentzer J."/>
            <person name="Ahren D."/>
            <person name="Johansson T."/>
            <person name="Persson P."/>
            <person name="Tunlid A."/>
        </authorList>
    </citation>
    <scope>NUCLEOTIDE SEQUENCE [LARGE SCALE GENOMIC DNA]</scope>
    <source>
        <strain evidence="2 4">CBS 291.85</strain>
    </source>
</reference>
<proteinExistence type="predicted"/>
<dbReference type="OrthoDB" id="3122067at2759"/>
<keyword evidence="4" id="KW-1185">Reference proteome</keyword>
<gene>
    <name evidence="2" type="ORF">D9758_011905</name>
    <name evidence="3" type="ORF">D9758_013456</name>
</gene>
<feature type="compositionally biased region" description="Polar residues" evidence="1">
    <location>
        <begin position="301"/>
        <end position="327"/>
    </location>
</feature>
<feature type="region of interest" description="Disordered" evidence="1">
    <location>
        <begin position="286"/>
        <end position="420"/>
    </location>
</feature>
<evidence type="ECO:0000313" key="4">
    <source>
        <dbReference type="Proteomes" id="UP000559256"/>
    </source>
</evidence>
<dbReference type="Proteomes" id="UP000559256">
    <property type="component" value="Unassembled WGS sequence"/>
</dbReference>
<feature type="region of interest" description="Disordered" evidence="1">
    <location>
        <begin position="433"/>
        <end position="476"/>
    </location>
</feature>
<organism evidence="2 4">
    <name type="scientific">Tetrapyrgos nigripes</name>
    <dbReference type="NCBI Taxonomy" id="182062"/>
    <lineage>
        <taxon>Eukaryota</taxon>
        <taxon>Fungi</taxon>
        <taxon>Dikarya</taxon>
        <taxon>Basidiomycota</taxon>
        <taxon>Agaricomycotina</taxon>
        <taxon>Agaricomycetes</taxon>
        <taxon>Agaricomycetidae</taxon>
        <taxon>Agaricales</taxon>
        <taxon>Marasmiineae</taxon>
        <taxon>Marasmiaceae</taxon>
        <taxon>Tetrapyrgos</taxon>
    </lineage>
</organism>
<evidence type="ECO:0000313" key="2">
    <source>
        <dbReference type="EMBL" id="KAF5345782.1"/>
    </source>
</evidence>
<protein>
    <submittedName>
        <fullName evidence="2">Uncharacterized protein</fullName>
    </submittedName>
</protein>
<feature type="compositionally biased region" description="Low complexity" evidence="1">
    <location>
        <begin position="328"/>
        <end position="365"/>
    </location>
</feature>
<sequence>MASSLLTSSLPEPSNFIDTLCGNLSLSESQNLDLQAVAQIGQGLERGSLLLHLVTQANIFHLQNSVNKLLAQDTSTASVLQDFKNQVTDKWALNEDDKVVVLKVVKDVLMDVNRASFSNAKDEVYTKLDTGKAAHRLTHAFKTPARIKTLKSHIRQTTNNMKGSLRRMALETAAGDNAKDLYGAVRKIESSLKMSFGDTQRVRITARVSLWRRYVRETNRRPTKRTNSGTEKEDSQTETFWDGFDEWLKKVRAEKNLGDDFGSEAWRKYLDETRILDANASKASIAAPVPQPSMPMLQGIESDTPTSRTPSNLTSPEISQHTSSLQGSHPRLSLSTSSFSASPSTSQSSLVLSSPMRSSPVLSSPTPSHLHRNSRPMSPLPFRAQSRNSTSHFHLTPLQNFNPDSSASHYTTPSRNGMSQPYDSIARVYQAPEPGLTHDGVSRFSDMEAWGHPPSSSSVDRHAASRAAQRPKPWEI</sequence>
<dbReference type="EMBL" id="JAACJM010000101">
    <property type="protein sequence ID" value="KAF5346567.1"/>
    <property type="molecule type" value="Genomic_DNA"/>
</dbReference>
<accession>A0A8H5CPV7</accession>
<dbReference type="EMBL" id="JAACJM010000108">
    <property type="protein sequence ID" value="KAF5345782.1"/>
    <property type="molecule type" value="Genomic_DNA"/>
</dbReference>
<evidence type="ECO:0000256" key="1">
    <source>
        <dbReference type="SAM" id="MobiDB-lite"/>
    </source>
</evidence>
<feature type="compositionally biased region" description="Polar residues" evidence="1">
    <location>
        <begin position="385"/>
        <end position="420"/>
    </location>
</feature>
<dbReference type="AlphaFoldDB" id="A0A8H5CPV7"/>
<name>A0A8H5CPV7_9AGAR</name>
<comment type="caution">
    <text evidence="2">The sequence shown here is derived from an EMBL/GenBank/DDBJ whole genome shotgun (WGS) entry which is preliminary data.</text>
</comment>
<evidence type="ECO:0000313" key="3">
    <source>
        <dbReference type="EMBL" id="KAF5346567.1"/>
    </source>
</evidence>